<feature type="region of interest" description="Disordered" evidence="11">
    <location>
        <begin position="294"/>
        <end position="314"/>
    </location>
</feature>
<evidence type="ECO:0000256" key="6">
    <source>
        <dbReference type="ARBA" id="ARBA00022723"/>
    </source>
</evidence>
<keyword evidence="7" id="KW-0378">Hydrolase</keyword>
<dbReference type="PANTHER" id="PTHR11889">
    <property type="entry name" value="HEDGEHOG"/>
    <property type="match status" value="1"/>
</dbReference>
<keyword evidence="6" id="KW-0479">Metal-binding</keyword>
<evidence type="ECO:0000256" key="2">
    <source>
        <dbReference type="ARBA" id="ARBA00010649"/>
    </source>
</evidence>
<dbReference type="InterPro" id="IPR001657">
    <property type="entry name" value="Hedgehog"/>
</dbReference>
<comment type="caution">
    <text evidence="13">The sequence shown here is derived from an EMBL/GenBank/DDBJ whole genome shotgun (WGS) entry which is preliminary data.</text>
</comment>
<proteinExistence type="inferred from homology"/>
<evidence type="ECO:0000313" key="13">
    <source>
        <dbReference type="EMBL" id="MCC5468520.1"/>
    </source>
</evidence>
<sequence length="1113" mass="122324">MSSIRQYLKTEFVDLVATEALRQSPNILIGVTDEAAEQLKKLDIHSVFDLALSKVFDNAKKLLQASLDKTNSLSRFGSVPSDAIVDGENTDDVTSLVFKNISILEGISSNASNIEQALGVKNIRELALWPPYQVAYSIFQSEFNPGDTPNYDTESPPDLLPTSGMYPTERVFYQAVVLDKILGSNTPLKPIEEQIDINGAPTAVGFTKPAIGAILTFSQSWYNQGVTLGQLLHSIALAPGESTRIAVIDWARRTSARVDEVIDEYEFLSNSNFHNRSISEVTQGVAQEVQNGFSKSTVEGSSRTSGGGWGISIPGVGGLGGGSKGRSNSSSTATSISSSFGRRDLFATMSQNIMDSTQQYANTARNRRASTIKEVSQVESERVSTRIITNYNHMHALSVHYYEVVQLYRVVADRVSVERCLFIPMKLVDFNKENILKTYRDVLIDVALNDKVRRLLALDSEFSFLRSINQTIIDRANLDILDGVSSIIGSNIVQSPDALKLPSNLKLTNISYNAPAGVALTQFQIFLRNGQTLNKTFNEDINYMLSEITAIKIKNEKNESELPEVTFNLNLFIPGSSVTIPIVLKLQNEAAITTIDIINSPIDQDNELVKHLNENQLYYSQAVWRNLDSATIMLLLSSYEYNDDVSSGASNGTTGIPVIQMIDPVPITVSGNYLVFRMPIDNKNEKWNEWLNDKGYSNFLPNEEVIPLPSGGVFAEAVLGRYNCAEKLDITRFWNWQDSPIPEKAPDIAPVTTGSRHQDDDTKPGQLSNPMVNIINPSNLPDPQGLGAVLNAVNNGNMFRDMSALAATIGLTQAGLNASTNSAGHAAEQAGSNMATAGNYQIEMIKAMLPFIGAAMGVPIVPNNASANISQAGAKVNHGAKLDKKINDNKREKLNKESPNTSSQELRMIGTGISDQKPTDSISNELLSNEINAFNSTLGIGGLISSILHKITASISQPVKPVFKIYDTVPDVKEREAIGPFKKVIRRDDMLGDSPLKVNTNENIIFEDEEKTGADRRMTPRLKEKLDELAILVKKEWPLLSLRVTEAWDEGFEHGKEPSAHYEGRAADISVSDSDIQKLGRLAQLAVEAGFDWVFYESEYHIHVSVKQEKETE</sequence>
<keyword evidence="14" id="KW-1185">Reference proteome</keyword>
<dbReference type="PRINTS" id="PR00632">
    <property type="entry name" value="SONICHHOG"/>
</dbReference>
<gene>
    <name evidence="13" type="ORF">LMF89_24600</name>
</gene>
<evidence type="ECO:0000256" key="8">
    <source>
        <dbReference type="ARBA" id="ARBA00022813"/>
    </source>
</evidence>
<evidence type="ECO:0000256" key="4">
    <source>
        <dbReference type="ARBA" id="ARBA00022475"/>
    </source>
</evidence>
<comment type="subcellular location">
    <subcellularLocation>
        <location evidence="1">Cell membrane</location>
    </subcellularLocation>
</comment>
<keyword evidence="9" id="KW-0106">Calcium</keyword>
<dbReference type="Proteomes" id="UP001165492">
    <property type="component" value="Unassembled WGS sequence"/>
</dbReference>
<dbReference type="Pfam" id="PF01085">
    <property type="entry name" value="HH_signal"/>
    <property type="match status" value="1"/>
</dbReference>
<evidence type="ECO:0000256" key="5">
    <source>
        <dbReference type="ARBA" id="ARBA00022670"/>
    </source>
</evidence>
<dbReference type="RefSeq" id="WP_229537409.1">
    <property type="nucleotide sequence ID" value="NZ_JAJHJB010000074.1"/>
</dbReference>
<accession>A0ABS8HZU5</accession>
<dbReference type="InterPro" id="IPR050387">
    <property type="entry name" value="Hedgehog_Signaling"/>
</dbReference>
<dbReference type="Gene3D" id="3.30.1380.10">
    <property type="match status" value="1"/>
</dbReference>
<dbReference type="EMBL" id="JAJHJB010000074">
    <property type="protein sequence ID" value="MCC5468520.1"/>
    <property type="molecule type" value="Genomic_DNA"/>
</dbReference>
<comment type="similarity">
    <text evidence="2">Belongs to the hedgehog family.</text>
</comment>
<feature type="domain" description="Hedgehog N-terminal signalling" evidence="12">
    <location>
        <begin position="963"/>
        <end position="1105"/>
    </location>
</feature>
<keyword evidence="8" id="KW-0068">Autocatalytic cleavage</keyword>
<evidence type="ECO:0000256" key="10">
    <source>
        <dbReference type="ARBA" id="ARBA00023136"/>
    </source>
</evidence>
<dbReference type="InterPro" id="IPR000320">
    <property type="entry name" value="Hedgehog_signalling_dom"/>
</dbReference>
<evidence type="ECO:0000256" key="11">
    <source>
        <dbReference type="SAM" id="MobiDB-lite"/>
    </source>
</evidence>
<name>A0ABS8HZU5_9FIRM</name>
<feature type="region of interest" description="Disordered" evidence="11">
    <location>
        <begin position="744"/>
        <end position="765"/>
    </location>
</feature>
<feature type="compositionally biased region" description="Basic and acidic residues" evidence="11">
    <location>
        <begin position="885"/>
        <end position="896"/>
    </location>
</feature>
<keyword evidence="5" id="KW-0645">Protease</keyword>
<dbReference type="PANTHER" id="PTHR11889:SF31">
    <property type="entry name" value="PROTEIN HEDGEHOG"/>
    <property type="match status" value="1"/>
</dbReference>
<evidence type="ECO:0000256" key="1">
    <source>
        <dbReference type="ARBA" id="ARBA00004236"/>
    </source>
</evidence>
<organism evidence="13 14">
    <name type="scientific">Pelosinus baikalensis</name>
    <dbReference type="NCBI Taxonomy" id="2892015"/>
    <lineage>
        <taxon>Bacteria</taxon>
        <taxon>Bacillati</taxon>
        <taxon>Bacillota</taxon>
        <taxon>Negativicutes</taxon>
        <taxon>Selenomonadales</taxon>
        <taxon>Sporomusaceae</taxon>
        <taxon>Pelosinus</taxon>
    </lineage>
</organism>
<dbReference type="SUPFAM" id="SSF55166">
    <property type="entry name" value="Hedgehog/DD-peptidase"/>
    <property type="match status" value="1"/>
</dbReference>
<feature type="compositionally biased region" description="Gly residues" evidence="11">
    <location>
        <begin position="305"/>
        <end position="314"/>
    </location>
</feature>
<protein>
    <recommendedName>
        <fullName evidence="12">Hedgehog N-terminal signalling domain-containing protein</fullName>
    </recommendedName>
</protein>
<feature type="compositionally biased region" description="Polar residues" evidence="11">
    <location>
        <begin position="294"/>
        <end position="303"/>
    </location>
</feature>
<evidence type="ECO:0000256" key="3">
    <source>
        <dbReference type="ARBA" id="ARBA00022473"/>
    </source>
</evidence>
<dbReference type="InterPro" id="IPR009045">
    <property type="entry name" value="Zn_M74/Hedgehog-like"/>
</dbReference>
<keyword evidence="10" id="KW-0472">Membrane</keyword>
<reference evidence="13" key="1">
    <citation type="submission" date="2021-11" db="EMBL/GenBank/DDBJ databases">
        <title>Description of a new species Pelosinus isolated from the bottom sediments of Lake Baikal.</title>
        <authorList>
            <person name="Zakharyuk A."/>
        </authorList>
    </citation>
    <scope>NUCLEOTIDE SEQUENCE</scope>
    <source>
        <strain evidence="13">Bkl1</strain>
    </source>
</reference>
<evidence type="ECO:0000256" key="9">
    <source>
        <dbReference type="ARBA" id="ARBA00022837"/>
    </source>
</evidence>
<evidence type="ECO:0000259" key="12">
    <source>
        <dbReference type="Pfam" id="PF01085"/>
    </source>
</evidence>
<evidence type="ECO:0000313" key="14">
    <source>
        <dbReference type="Proteomes" id="UP001165492"/>
    </source>
</evidence>
<keyword evidence="4" id="KW-1003">Cell membrane</keyword>
<keyword evidence="3" id="KW-0217">Developmental protein</keyword>
<feature type="region of interest" description="Disordered" evidence="11">
    <location>
        <begin position="885"/>
        <end position="905"/>
    </location>
</feature>
<evidence type="ECO:0000256" key="7">
    <source>
        <dbReference type="ARBA" id="ARBA00022801"/>
    </source>
</evidence>